<feature type="transmembrane region" description="Helical" evidence="7">
    <location>
        <begin position="156"/>
        <end position="176"/>
    </location>
</feature>
<evidence type="ECO:0000256" key="5">
    <source>
        <dbReference type="ARBA" id="ARBA00023136"/>
    </source>
</evidence>
<evidence type="ECO:0000313" key="10">
    <source>
        <dbReference type="Proteomes" id="UP000278807"/>
    </source>
</evidence>
<dbReference type="STRING" id="102285.A0A0R3TAG4"/>
<evidence type="ECO:0000256" key="1">
    <source>
        <dbReference type="ARBA" id="ARBA00004141"/>
    </source>
</evidence>
<keyword evidence="6 7" id="KW-0012">Acyltransferase</keyword>
<comment type="similarity">
    <text evidence="7">Belongs to the DHHC palmitoyltransferase family.</text>
</comment>
<organism evidence="11">
    <name type="scientific">Rodentolepis nana</name>
    <name type="common">Dwarf tapeworm</name>
    <name type="synonym">Hymenolepis nana</name>
    <dbReference type="NCBI Taxonomy" id="102285"/>
    <lineage>
        <taxon>Eukaryota</taxon>
        <taxon>Metazoa</taxon>
        <taxon>Spiralia</taxon>
        <taxon>Lophotrochozoa</taxon>
        <taxon>Platyhelminthes</taxon>
        <taxon>Cestoda</taxon>
        <taxon>Eucestoda</taxon>
        <taxon>Cyclophyllidea</taxon>
        <taxon>Hymenolepididae</taxon>
        <taxon>Rodentolepis</taxon>
    </lineage>
</organism>
<proteinExistence type="inferred from homology"/>
<comment type="catalytic activity">
    <reaction evidence="7">
        <text>L-cysteinyl-[protein] + hexadecanoyl-CoA = S-hexadecanoyl-L-cysteinyl-[protein] + CoA</text>
        <dbReference type="Rhea" id="RHEA:36683"/>
        <dbReference type="Rhea" id="RHEA-COMP:10131"/>
        <dbReference type="Rhea" id="RHEA-COMP:11032"/>
        <dbReference type="ChEBI" id="CHEBI:29950"/>
        <dbReference type="ChEBI" id="CHEBI:57287"/>
        <dbReference type="ChEBI" id="CHEBI:57379"/>
        <dbReference type="ChEBI" id="CHEBI:74151"/>
        <dbReference type="EC" id="2.3.1.225"/>
    </reaction>
</comment>
<evidence type="ECO:0000256" key="6">
    <source>
        <dbReference type="ARBA" id="ARBA00023315"/>
    </source>
</evidence>
<feature type="transmembrane region" description="Helical" evidence="7">
    <location>
        <begin position="41"/>
        <end position="61"/>
    </location>
</feature>
<keyword evidence="2 7" id="KW-0808">Transferase</keyword>
<keyword evidence="3 7" id="KW-0812">Transmembrane</keyword>
<comment type="subcellular location">
    <subcellularLocation>
        <location evidence="1">Membrane</location>
        <topology evidence="1">Multi-pass membrane protein</topology>
    </subcellularLocation>
</comment>
<evidence type="ECO:0000256" key="7">
    <source>
        <dbReference type="RuleBase" id="RU079119"/>
    </source>
</evidence>
<feature type="transmembrane region" description="Helical" evidence="7">
    <location>
        <begin position="129"/>
        <end position="150"/>
    </location>
</feature>
<dbReference type="WBParaSite" id="HNAJ_0000405301-mRNA-1">
    <property type="protein sequence ID" value="HNAJ_0000405301-mRNA-1"/>
    <property type="gene ID" value="HNAJ_0000405301"/>
</dbReference>
<comment type="domain">
    <text evidence="7">The DHHC domain is required for palmitoyltransferase activity.</text>
</comment>
<dbReference type="PANTHER" id="PTHR12246">
    <property type="entry name" value="PALMITOYLTRANSFERASE ZDHHC16"/>
    <property type="match status" value="1"/>
</dbReference>
<dbReference type="EC" id="2.3.1.225" evidence="7"/>
<evidence type="ECO:0000256" key="4">
    <source>
        <dbReference type="ARBA" id="ARBA00022989"/>
    </source>
</evidence>
<protein>
    <recommendedName>
        <fullName evidence="7">Palmitoyltransferase</fullName>
        <ecNumber evidence="7">2.3.1.225</ecNumber>
    </recommendedName>
</protein>
<evidence type="ECO:0000313" key="9">
    <source>
        <dbReference type="EMBL" id="VDN99910.1"/>
    </source>
</evidence>
<dbReference type="InterPro" id="IPR039859">
    <property type="entry name" value="PFA4/ZDH16/20/ERF2-like"/>
</dbReference>
<gene>
    <name evidence="9" type="ORF">HNAJ_LOCUS4051</name>
</gene>
<feature type="transmembrane region" description="Helical" evidence="7">
    <location>
        <begin position="7"/>
        <end position="29"/>
    </location>
</feature>
<dbReference type="InterPro" id="IPR001594">
    <property type="entry name" value="Palmitoyltrfase_DHHC"/>
</dbReference>
<keyword evidence="10" id="KW-1185">Reference proteome</keyword>
<keyword evidence="4 7" id="KW-1133">Transmembrane helix</keyword>
<evidence type="ECO:0000313" key="11">
    <source>
        <dbReference type="WBParaSite" id="HNAJ_0000405301-mRNA-1"/>
    </source>
</evidence>
<evidence type="ECO:0000256" key="2">
    <source>
        <dbReference type="ARBA" id="ARBA00022679"/>
    </source>
</evidence>
<reference evidence="9 10" key="2">
    <citation type="submission" date="2018-11" db="EMBL/GenBank/DDBJ databases">
        <authorList>
            <consortium name="Pathogen Informatics"/>
        </authorList>
    </citation>
    <scope>NUCLEOTIDE SEQUENCE [LARGE SCALE GENOMIC DNA]</scope>
</reference>
<dbReference type="GO" id="GO:0019706">
    <property type="term" value="F:protein-cysteine S-palmitoyltransferase activity"/>
    <property type="evidence" value="ECO:0007669"/>
    <property type="project" value="UniProtKB-EC"/>
</dbReference>
<reference evidence="11" key="1">
    <citation type="submission" date="2017-02" db="UniProtKB">
        <authorList>
            <consortium name="WormBaseParasite"/>
        </authorList>
    </citation>
    <scope>IDENTIFICATION</scope>
</reference>
<dbReference type="GO" id="GO:0016020">
    <property type="term" value="C:membrane"/>
    <property type="evidence" value="ECO:0007669"/>
    <property type="project" value="UniProtKB-SubCell"/>
</dbReference>
<dbReference type="Proteomes" id="UP000278807">
    <property type="component" value="Unassembled WGS sequence"/>
</dbReference>
<evidence type="ECO:0000259" key="8">
    <source>
        <dbReference type="Pfam" id="PF01529"/>
    </source>
</evidence>
<sequence>MKQSRFAIAILTISLTFLLFYVECFYIIFDLIGDDILLYSYFMIFVSILFINVLYNLIFTITTDPSIAQLMIAQKCGPDWTYCIRCESVRPPRAHHCHQCDVCVIRFDHHCTFLAQCIGLANMKYFMRLLIQVSICCFIATGFNIPYVFRYVYSDWYTWQTLLSILNPAPFALIGWLSWRQFFLCLITSLCALFGPASAIFFIYHLRQVLLNQTSVEVLIAKSKNPSQIRYHNADLRPMNFDLGWRCNLEQVMGDKWLVGFFLPFVTSQLTTDGLSYPLAAN</sequence>
<name>A0A0R3TAG4_RODNA</name>
<evidence type="ECO:0000256" key="3">
    <source>
        <dbReference type="ARBA" id="ARBA00022692"/>
    </source>
</evidence>
<accession>A0A0R3TAG4</accession>
<dbReference type="PROSITE" id="PS50216">
    <property type="entry name" value="DHHC"/>
    <property type="match status" value="1"/>
</dbReference>
<keyword evidence="5 7" id="KW-0472">Membrane</keyword>
<feature type="domain" description="Palmitoyltransferase DHHC" evidence="8">
    <location>
        <begin position="81"/>
        <end position="218"/>
    </location>
</feature>
<dbReference type="EMBL" id="UZAE01002625">
    <property type="protein sequence ID" value="VDN99910.1"/>
    <property type="molecule type" value="Genomic_DNA"/>
</dbReference>
<dbReference type="OrthoDB" id="302728at2759"/>
<dbReference type="Pfam" id="PF01529">
    <property type="entry name" value="DHHC"/>
    <property type="match status" value="1"/>
</dbReference>
<dbReference type="AlphaFoldDB" id="A0A0R3TAG4"/>
<feature type="transmembrane region" description="Helical" evidence="7">
    <location>
        <begin position="183"/>
        <end position="204"/>
    </location>
</feature>